<dbReference type="SUPFAM" id="SSF81891">
    <property type="entry name" value="Poly A polymerase C-terminal region-like"/>
    <property type="match status" value="1"/>
</dbReference>
<evidence type="ECO:0000256" key="2">
    <source>
        <dbReference type="ARBA" id="ARBA00022679"/>
    </source>
</evidence>
<dbReference type="Gene3D" id="1.10.246.80">
    <property type="match status" value="1"/>
</dbReference>
<comment type="cofactor">
    <cofactor evidence="1">
        <name>Mg(2+)</name>
        <dbReference type="ChEBI" id="CHEBI:18420"/>
    </cofactor>
</comment>
<evidence type="ECO:0000313" key="13">
    <source>
        <dbReference type="EMBL" id="QOV20175.1"/>
    </source>
</evidence>
<feature type="domain" description="Poly A polymerase head" evidence="10">
    <location>
        <begin position="23"/>
        <end position="143"/>
    </location>
</feature>
<evidence type="ECO:0000256" key="5">
    <source>
        <dbReference type="ARBA" id="ARBA00022723"/>
    </source>
</evidence>
<dbReference type="RefSeq" id="WP_193736495.1">
    <property type="nucleotide sequence ID" value="NZ_CP063304.1"/>
</dbReference>
<dbReference type="EMBL" id="CP063304">
    <property type="protein sequence ID" value="QOV20175.1"/>
    <property type="molecule type" value="Genomic_DNA"/>
</dbReference>
<dbReference type="NCBIfam" id="NF009814">
    <property type="entry name" value="PRK13299.1"/>
    <property type="match status" value="1"/>
</dbReference>
<evidence type="ECO:0000259" key="12">
    <source>
        <dbReference type="Pfam" id="PF13735"/>
    </source>
</evidence>
<keyword evidence="6" id="KW-0547">Nucleotide-binding</keyword>
<dbReference type="Pfam" id="PF13735">
    <property type="entry name" value="tRNA_NucTran2_2"/>
    <property type="match status" value="1"/>
</dbReference>
<dbReference type="GO" id="GO:0004810">
    <property type="term" value="F:CCA tRNA nucleotidyltransferase activity"/>
    <property type="evidence" value="ECO:0007669"/>
    <property type="project" value="UniProtKB-EC"/>
</dbReference>
<dbReference type="GO" id="GO:0000166">
    <property type="term" value="F:nucleotide binding"/>
    <property type="evidence" value="ECO:0007669"/>
    <property type="project" value="UniProtKB-KW"/>
</dbReference>
<keyword evidence="5" id="KW-0479">Metal-binding</keyword>
<keyword evidence="14" id="KW-1185">Reference proteome</keyword>
<gene>
    <name evidence="13" type="ORF">INP51_04285</name>
</gene>
<feature type="domain" description="tRNA nucleotidyltransferase/poly(A) polymerase RNA and SrmB- binding" evidence="11">
    <location>
        <begin position="170"/>
        <end position="231"/>
    </location>
</feature>
<dbReference type="KEGG" id="bliq:INP51_04285"/>
<evidence type="ECO:0000256" key="7">
    <source>
        <dbReference type="ARBA" id="ARBA00022842"/>
    </source>
</evidence>
<dbReference type="Gene3D" id="3.30.460.10">
    <property type="entry name" value="Beta Polymerase, domain 2"/>
    <property type="match status" value="1"/>
</dbReference>
<keyword evidence="7" id="KW-0460">Magnesium</keyword>
<dbReference type="PANTHER" id="PTHR46173">
    <property type="entry name" value="CCA TRNA NUCLEOTIDYLTRANSFERASE 1, MITOCHONDRIAL"/>
    <property type="match status" value="1"/>
</dbReference>
<dbReference type="InterPro" id="IPR050264">
    <property type="entry name" value="Bact_CCA-adding_enz_type3_sf"/>
</dbReference>
<dbReference type="InterPro" id="IPR032810">
    <property type="entry name" value="CCA-adding_enz_C"/>
</dbReference>
<dbReference type="InterPro" id="IPR002646">
    <property type="entry name" value="PolA_pol_head_dom"/>
</dbReference>
<evidence type="ECO:0000259" key="11">
    <source>
        <dbReference type="Pfam" id="PF12627"/>
    </source>
</evidence>
<reference evidence="13 14" key="1">
    <citation type="submission" date="2020-10" db="EMBL/GenBank/DDBJ databases">
        <title>Blautia liquoris sp.nov., isolated from the mud in a fermentation cellar used for the production of Chinese strong-flavoured liquor.</title>
        <authorList>
            <person name="Lu L."/>
        </authorList>
    </citation>
    <scope>NUCLEOTIDE SEQUENCE [LARGE SCALE GENOMIC DNA]</scope>
    <source>
        <strain evidence="13 14">LZLJ-3</strain>
    </source>
</reference>
<evidence type="ECO:0000256" key="9">
    <source>
        <dbReference type="RuleBase" id="RU003953"/>
    </source>
</evidence>
<evidence type="ECO:0000256" key="3">
    <source>
        <dbReference type="ARBA" id="ARBA00022694"/>
    </source>
</evidence>
<keyword evidence="8 9" id="KW-0694">RNA-binding</keyword>
<dbReference type="Pfam" id="PF12627">
    <property type="entry name" value="PolyA_pol_RNAbd"/>
    <property type="match status" value="1"/>
</dbReference>
<dbReference type="SUPFAM" id="SSF81301">
    <property type="entry name" value="Nucleotidyltransferase"/>
    <property type="match status" value="1"/>
</dbReference>
<dbReference type="GO" id="GO:0046872">
    <property type="term" value="F:metal ion binding"/>
    <property type="evidence" value="ECO:0007669"/>
    <property type="project" value="UniProtKB-KW"/>
</dbReference>
<evidence type="ECO:0000256" key="1">
    <source>
        <dbReference type="ARBA" id="ARBA00001946"/>
    </source>
</evidence>
<dbReference type="InterPro" id="IPR043519">
    <property type="entry name" value="NT_sf"/>
</dbReference>
<dbReference type="Proteomes" id="UP000593601">
    <property type="component" value="Chromosome"/>
</dbReference>
<dbReference type="AlphaFoldDB" id="A0A7M2RIN4"/>
<keyword evidence="4 13" id="KW-0548">Nucleotidyltransferase</keyword>
<keyword evidence="3" id="KW-0819">tRNA processing</keyword>
<evidence type="ECO:0000256" key="4">
    <source>
        <dbReference type="ARBA" id="ARBA00022695"/>
    </source>
</evidence>
<dbReference type="GO" id="GO:0000049">
    <property type="term" value="F:tRNA binding"/>
    <property type="evidence" value="ECO:0007669"/>
    <property type="project" value="TreeGrafter"/>
</dbReference>
<protein>
    <submittedName>
        <fullName evidence="13">CCA tRNA nucleotidyltransferase</fullName>
        <ecNumber evidence="13">2.7.7.72</ecNumber>
    </submittedName>
</protein>
<accession>A0A7M2RIN4</accession>
<dbReference type="InterPro" id="IPR032828">
    <property type="entry name" value="PolyA_RNA-bd"/>
</dbReference>
<organism evidence="13 14">
    <name type="scientific">Blautia liquoris</name>
    <dbReference type="NCBI Taxonomy" id="2779518"/>
    <lineage>
        <taxon>Bacteria</taxon>
        <taxon>Bacillati</taxon>
        <taxon>Bacillota</taxon>
        <taxon>Clostridia</taxon>
        <taxon>Lachnospirales</taxon>
        <taxon>Lachnospiraceae</taxon>
        <taxon>Blautia</taxon>
    </lineage>
</organism>
<keyword evidence="2 9" id="KW-0808">Transferase</keyword>
<evidence type="ECO:0000256" key="6">
    <source>
        <dbReference type="ARBA" id="ARBA00022741"/>
    </source>
</evidence>
<feature type="domain" description="CCA-adding enzyme C-terminal" evidence="12">
    <location>
        <begin position="298"/>
        <end position="435"/>
    </location>
</feature>
<dbReference type="PANTHER" id="PTHR46173:SF1">
    <property type="entry name" value="CCA TRNA NUCLEOTIDYLTRANSFERASE 1, MITOCHONDRIAL"/>
    <property type="match status" value="1"/>
</dbReference>
<dbReference type="CDD" id="cd05398">
    <property type="entry name" value="NT_ClassII-CCAase"/>
    <property type="match status" value="1"/>
</dbReference>
<name>A0A7M2RIN4_9FIRM</name>
<dbReference type="GO" id="GO:0008033">
    <property type="term" value="P:tRNA processing"/>
    <property type="evidence" value="ECO:0007669"/>
    <property type="project" value="UniProtKB-KW"/>
</dbReference>
<dbReference type="EC" id="2.7.7.72" evidence="13"/>
<comment type="similarity">
    <text evidence="9">Belongs to the tRNA nucleotidyltransferase/poly(A) polymerase family.</text>
</comment>
<sequence>MKLKLPASVDAIISSLQAKGYEAYAVGGCVRDYILNRKPDDWDITTSATPWQVKEIFNRTIDTGLQHGTVTVLFGGNAHEVTTYRIDGDYEDGRHPKEVTFTASLEEDLKRRDFTINAMAYNDKEGLVDLYGGLSDLQRSCIRCVGDPVERFGEDALRILRALRFAAQLDFSIEQNTYNAIRGMAHTLKKISAERIAAELIKLLTSGHPEYMEHAYDLGITRVILPEFDAMMHTPQNNPHHCYPVGRHTIESLKYVPADKILRFTMLFHDMGKPSCRVTDADGIDHFKGHAQAGMEISRKVMQRLKMDNDTIYQVTNLIKWHDYRMEATQENVRVMLNRIGPDLFLKWLDVQYADTMAQSGYYRKEKLQRITDVKKCYEEVTDAGQCYSLKNLKLTGQDLISMGVKPGPRIGQMLNLALEQVLKCPEKNQRDYLLFYADTLIAEDKTDK</sequence>
<evidence type="ECO:0000313" key="14">
    <source>
        <dbReference type="Proteomes" id="UP000593601"/>
    </source>
</evidence>
<evidence type="ECO:0000256" key="8">
    <source>
        <dbReference type="ARBA" id="ARBA00022884"/>
    </source>
</evidence>
<proteinExistence type="inferred from homology"/>
<dbReference type="Pfam" id="PF01743">
    <property type="entry name" value="PolyA_pol"/>
    <property type="match status" value="1"/>
</dbReference>
<evidence type="ECO:0000259" key="10">
    <source>
        <dbReference type="Pfam" id="PF01743"/>
    </source>
</evidence>
<dbReference type="Gene3D" id="1.10.3090.10">
    <property type="entry name" value="cca-adding enzyme, domain 2"/>
    <property type="match status" value="1"/>
</dbReference>